<dbReference type="PANTHER" id="PTHR34825">
    <property type="entry name" value="CONSERVED PROTEIN, WITH A WEAK D-GALACTARATE DEHYDRATASE/ALTRONATE HYDROLASE DOMAIN"/>
    <property type="match status" value="1"/>
</dbReference>
<evidence type="ECO:0000256" key="1">
    <source>
        <dbReference type="SAM" id="Coils"/>
    </source>
</evidence>
<evidence type="ECO:0000313" key="4">
    <source>
        <dbReference type="Proteomes" id="UP000243374"/>
    </source>
</evidence>
<dbReference type="AlphaFoldDB" id="A0A662ZAF1"/>
<evidence type="ECO:0000313" key="3">
    <source>
        <dbReference type="EMBL" id="SFK21275.1"/>
    </source>
</evidence>
<reference evidence="3 4" key="1">
    <citation type="submission" date="2016-10" db="EMBL/GenBank/DDBJ databases">
        <authorList>
            <person name="Varghese N."/>
            <person name="Submissions S."/>
        </authorList>
    </citation>
    <scope>NUCLEOTIDE SEQUENCE [LARGE SCALE GENOMIC DNA]</scope>
    <source>
        <strain evidence="3 4">22B</strain>
    </source>
</reference>
<feature type="coiled-coil region" evidence="1">
    <location>
        <begin position="478"/>
        <end position="505"/>
    </location>
</feature>
<dbReference type="Pfam" id="PF08011">
    <property type="entry name" value="PDDEXK_9"/>
    <property type="match status" value="1"/>
</dbReference>
<sequence>MKLIAQSENIENIIDKDSIYVDKTEYIYNLTKDFDRVFFSRPRRFGKSLTLNTIGTLFEKGVEPYFKGTWIYDKWKQDKYPVLHLSFLEYPTTDLESFKTSLCQPIRDFARLNGIEGYTDDNEPNNLIRNIFTVMPENIKIVLLIDEYDRQMTANINNPELYEKFRICIRDFYGVLKGKRQIKFMAVTGVTRLKDVSIFSVGSDIMDLSYENDYSSMIGFTRDEIKKFYDDYLKLGISYEKGKSADCITKEEIDEFVDRIADNYDGFSFDEFHKNKVFSTYSVNVFLQSIYRKKCVEFGDYWYDVGGLPSILMNYMESHNLNIENLLKSEIEIPYNDFKNPTSLIDINENVLMCQTGYLTLKSEIVPGYDITLGPANREVKSALFMLLSLKIFNTQTAAFSLKNRYLIERGSADEIISLFNEVLSALSYDKYPVNDESVLRALLQVYLLGKNHDVRIEQNNSKGRSDILINFSKRRVVLELKYTNKESEEQKKLAEAEKQLIEKRYGYENLGDRELIQIASVFNGEKNKRQITMYKIAGISESEKQ</sequence>
<dbReference type="RefSeq" id="WP_074841037.1">
    <property type="nucleotide sequence ID" value="NZ_FOSF01000038.1"/>
</dbReference>
<gene>
    <name evidence="3" type="ORF">SAMN04487865_103814</name>
</gene>
<dbReference type="OrthoDB" id="6195703at2"/>
<accession>A0A662ZAF1</accession>
<evidence type="ECO:0000259" key="2">
    <source>
        <dbReference type="Pfam" id="PF09820"/>
    </source>
</evidence>
<dbReference type="InterPro" id="IPR012547">
    <property type="entry name" value="PDDEXK_9"/>
</dbReference>
<dbReference type="Proteomes" id="UP000243374">
    <property type="component" value="Unassembled WGS sequence"/>
</dbReference>
<protein>
    <submittedName>
        <fullName evidence="3">PD-(D/E)XK nuclease superfamily protein</fullName>
    </submittedName>
</protein>
<organism evidence="3 4">
    <name type="scientific">Succinivibrio dextrinosolvens</name>
    <dbReference type="NCBI Taxonomy" id="83771"/>
    <lineage>
        <taxon>Bacteria</taxon>
        <taxon>Pseudomonadati</taxon>
        <taxon>Pseudomonadota</taxon>
        <taxon>Gammaproteobacteria</taxon>
        <taxon>Aeromonadales</taxon>
        <taxon>Succinivibrionaceae</taxon>
        <taxon>Succinivibrio</taxon>
    </lineage>
</organism>
<keyword evidence="1" id="KW-0175">Coiled coil</keyword>
<dbReference type="PANTHER" id="PTHR34825:SF1">
    <property type="entry name" value="AAA-ATPASE-LIKE DOMAIN-CONTAINING PROTEIN"/>
    <property type="match status" value="1"/>
</dbReference>
<keyword evidence="4" id="KW-1185">Reference proteome</keyword>
<name>A0A662ZAF1_9GAMM</name>
<dbReference type="InterPro" id="IPR018631">
    <property type="entry name" value="AAA-ATPase-like_dom"/>
</dbReference>
<feature type="domain" description="AAA-ATPase-like" evidence="2">
    <location>
        <begin position="9"/>
        <end position="199"/>
    </location>
</feature>
<dbReference type="Pfam" id="PF09820">
    <property type="entry name" value="AAA-ATPase_like"/>
    <property type="match status" value="1"/>
</dbReference>
<proteinExistence type="predicted"/>
<dbReference type="EMBL" id="FOSF01000038">
    <property type="protein sequence ID" value="SFK21275.1"/>
    <property type="molecule type" value="Genomic_DNA"/>
</dbReference>